<name>A0A411A3U6_BACVE</name>
<feature type="coiled-coil region" evidence="4">
    <location>
        <begin position="613"/>
        <end position="698"/>
    </location>
</feature>
<feature type="coiled-coil region" evidence="4">
    <location>
        <begin position="877"/>
        <end position="904"/>
    </location>
</feature>
<dbReference type="PANTHER" id="PTHR32114:SF2">
    <property type="entry name" value="ABC TRANSPORTER ABCH.3"/>
    <property type="match status" value="1"/>
</dbReference>
<evidence type="ECO:0000313" key="7">
    <source>
        <dbReference type="Proteomes" id="UP000587477"/>
    </source>
</evidence>
<dbReference type="Proteomes" id="UP000587477">
    <property type="component" value="Chromosome"/>
</dbReference>
<evidence type="ECO:0000256" key="1">
    <source>
        <dbReference type="ARBA" id="ARBA00006930"/>
    </source>
</evidence>
<feature type="domain" description="Rad50/SbcC-type AAA" evidence="5">
    <location>
        <begin position="5"/>
        <end position="225"/>
    </location>
</feature>
<evidence type="ECO:0000256" key="3">
    <source>
        <dbReference type="ARBA" id="ARBA00013368"/>
    </source>
</evidence>
<dbReference type="Pfam" id="PF13476">
    <property type="entry name" value="AAA_23"/>
    <property type="match status" value="1"/>
</dbReference>
<dbReference type="PANTHER" id="PTHR32114">
    <property type="entry name" value="ABC TRANSPORTER ABCH.3"/>
    <property type="match status" value="1"/>
</dbReference>
<organism evidence="6 7">
    <name type="scientific">Bacillus velezensis</name>
    <dbReference type="NCBI Taxonomy" id="492670"/>
    <lineage>
        <taxon>Bacteria</taxon>
        <taxon>Bacillati</taxon>
        <taxon>Bacillota</taxon>
        <taxon>Bacilli</taxon>
        <taxon>Bacillales</taxon>
        <taxon>Bacillaceae</taxon>
        <taxon>Bacillus</taxon>
        <taxon>Bacillus amyloliquefaciens group</taxon>
    </lineage>
</organism>
<feature type="coiled-coil region" evidence="4">
    <location>
        <begin position="418"/>
        <end position="466"/>
    </location>
</feature>
<evidence type="ECO:0000259" key="5">
    <source>
        <dbReference type="Pfam" id="PF13476"/>
    </source>
</evidence>
<keyword evidence="4" id="KW-0175">Coiled coil</keyword>
<dbReference type="AlphaFoldDB" id="A0A411A3U6"/>
<proteinExistence type="inferred from homology"/>
<comment type="similarity">
    <text evidence="1">Belongs to the SMC family. SbcC subfamily.</text>
</comment>
<evidence type="ECO:0000313" key="6">
    <source>
        <dbReference type="EMBL" id="QOY25836.1"/>
    </source>
</evidence>
<accession>A0A411A3U6</accession>
<protein>
    <recommendedName>
        <fullName evidence="3">Nuclease SbcCD subunit C</fullName>
    </recommendedName>
</protein>
<feature type="coiled-coil region" evidence="4">
    <location>
        <begin position="184"/>
        <end position="239"/>
    </location>
</feature>
<dbReference type="SUPFAM" id="SSF52540">
    <property type="entry name" value="P-loop containing nucleoside triphosphate hydrolases"/>
    <property type="match status" value="2"/>
</dbReference>
<dbReference type="GO" id="GO:0016887">
    <property type="term" value="F:ATP hydrolysis activity"/>
    <property type="evidence" value="ECO:0007669"/>
    <property type="project" value="InterPro"/>
</dbReference>
<reference evidence="7" key="1">
    <citation type="submission" date="2020-10" db="EMBL/GenBank/DDBJ databases">
        <title>Complete genome sequence of Bacillus velezensis NST6.</title>
        <authorList>
            <person name="Choi J."/>
        </authorList>
    </citation>
    <scope>NUCLEOTIDE SEQUENCE [LARGE SCALE GENOMIC DNA]</scope>
    <source>
        <strain evidence="7">NST6</strain>
    </source>
</reference>
<evidence type="ECO:0000256" key="4">
    <source>
        <dbReference type="SAM" id="Coils"/>
    </source>
</evidence>
<evidence type="ECO:0000256" key="2">
    <source>
        <dbReference type="ARBA" id="ARBA00011322"/>
    </source>
</evidence>
<dbReference type="RefSeq" id="WP_017417305.1">
    <property type="nucleotide sequence ID" value="NZ_BDDG01000003.1"/>
</dbReference>
<comment type="subunit">
    <text evidence="2">Heterodimer of SbcC and SbcD.</text>
</comment>
<dbReference type="InterPro" id="IPR038729">
    <property type="entry name" value="Rad50/SbcC_AAA"/>
</dbReference>
<dbReference type="GO" id="GO:0006302">
    <property type="term" value="P:double-strand break repair"/>
    <property type="evidence" value="ECO:0007669"/>
    <property type="project" value="InterPro"/>
</dbReference>
<sequence length="1071" mass="126530">MIPWRLKFSGIRDYTPTVMDFSDKDHHILISGPNGAGKSTVTFCMGGVLYSSKVDLEGLKSNNLPTDQTWRAKIELLFKNDGQIKVDAPQFVQFRLDIEQKPGDPVKREFYIQEGEVIDKWERETKYSSGDRNFNFTEYKNQILYKYAVDPDEFYLIWYQKEVNQFAVMHPEERFRIFSEMNGIDRIQKNWEESKELVKETEQTLQEAESKQGLNKLQLTQKKTELDRYYDRNERLEDGFKQYLSALKWLEKHHLNQMTTLKGQVETLKADKEEKSTDKQQDLILQADQREKYEKFQSAITQMESREIGLVDELNHLQKEITSYNDKVKAISNEIEEITKRVERMGMTEEEVNEALVNAEEKYDSIDALMEEKQQLLKRNKQKLDDITPQIAELKVKIDQDSAREQEVRKLIDAYKSSQAVQEEMEFNEQRLENAKNEKGKLIIKKDNLEKELENLRMNRVYSSRQEVSIRYFKKRNIEVYPLRELVELDETAKPNDEDLFDTIKYTLFVNQKDFHAPNDLYHVPLPNIVPEKTITQLPGKHLQIKEKLSNNLYPLAVKALWWVTSFFENEKPHIQNGVLLDARGIRGPQEEKRIILSEKVLKKYQIQVEDELDRVGNDISILSNEIDELTRRNSTLFRRRESLKDAEAFLIKENEREWRKSKHYNLSNEKLELEENRDEIQGEWNRLNEERADWKQKVETFKNYQGIFIQYEKEKGKITEVRQLKQYLIELEEEKNNKNAQLEQLGSLLDEKRREEKKLNRDLEDLDDSLLYKDREIESIERQIKHRSEEYLTNEENYSTIKHDIQRLLDSVKQELKDFALELTELPNVTKSEAEDMRESGKIKYSHAANETGIDEAAPENYQKMKEEYDRSATEVKTSKLLLEEYTERMERLKEDLESTINSKVIGVNQKFVNYMSLFGFQGEIDWDMRTDRRHQIHYALYIKARKEGHRGKLEDVSVKARGGKVGKGVSGGEESLSSLLFALALLQTIQATPGYIVLDEFDSALDEGRKDKVFELYEQELQRKMIILTPKSHEAEYLYRFSKAYVVHHNPNIPQSKIFKVKRSEEVLK</sequence>
<feature type="coiled-coil region" evidence="4">
    <location>
        <begin position="314"/>
        <end position="386"/>
    </location>
</feature>
<feature type="coiled-coil region" evidence="4">
    <location>
        <begin position="722"/>
        <end position="770"/>
    </location>
</feature>
<dbReference type="Gene3D" id="3.40.50.300">
    <property type="entry name" value="P-loop containing nucleotide triphosphate hydrolases"/>
    <property type="match status" value="2"/>
</dbReference>
<dbReference type="InterPro" id="IPR027417">
    <property type="entry name" value="P-loop_NTPase"/>
</dbReference>
<dbReference type="EMBL" id="CP063687">
    <property type="protein sequence ID" value="QOY25836.1"/>
    <property type="molecule type" value="Genomic_DNA"/>
</dbReference>
<gene>
    <name evidence="6" type="primary">smc_2</name>
    <name evidence="6" type="ORF">BACVE_000766</name>
</gene>